<gene>
    <name evidence="5" type="primary">caiD</name>
    <name evidence="5" type="ORF">CMASS_03490</name>
</gene>
<keyword evidence="5" id="KW-0456">Lyase</keyword>
<feature type="domain" description="Enoyl-CoA hydratase/isomerase" evidence="4">
    <location>
        <begin position="18"/>
        <end position="345"/>
    </location>
</feature>
<reference evidence="5 6" key="1">
    <citation type="submission" date="2020-10" db="EMBL/GenBank/DDBJ databases">
        <title>Complete genome sequence of Corynebacterium massiliense DSM 45435, type strain of Corynebacterium massiliense.</title>
        <authorList>
            <person name="Busche T."/>
            <person name="Kalinowski J."/>
            <person name="Ruckert C."/>
        </authorList>
    </citation>
    <scope>NUCLEOTIDE SEQUENCE [LARGE SCALE GENOMIC DNA]</scope>
    <source>
        <strain evidence="5 6">DSM 45435</strain>
    </source>
</reference>
<keyword evidence="3" id="KW-0378">Hydrolase</keyword>
<dbReference type="EMBL" id="CP063189">
    <property type="protein sequence ID" value="WCZ32152.1"/>
    <property type="molecule type" value="Genomic_DNA"/>
</dbReference>
<dbReference type="EC" id="3.1.2.4" evidence="2"/>
<evidence type="ECO:0000259" key="4">
    <source>
        <dbReference type="Pfam" id="PF16113"/>
    </source>
</evidence>
<name>A0ABY7U625_9CORY</name>
<dbReference type="CDD" id="cd06558">
    <property type="entry name" value="crotonase-like"/>
    <property type="match status" value="1"/>
</dbReference>
<dbReference type="PANTHER" id="PTHR43176">
    <property type="entry name" value="3-HYDROXYISOBUTYRYL-COA HYDROLASE-RELATED"/>
    <property type="match status" value="1"/>
</dbReference>
<dbReference type="Gene3D" id="3.90.226.10">
    <property type="entry name" value="2-enoyl-CoA Hydratase, Chain A, domain 1"/>
    <property type="match status" value="1"/>
</dbReference>
<dbReference type="RefSeq" id="WP_022862826.1">
    <property type="nucleotide sequence ID" value="NZ_ATVG01000004.1"/>
</dbReference>
<evidence type="ECO:0000256" key="3">
    <source>
        <dbReference type="ARBA" id="ARBA00022801"/>
    </source>
</evidence>
<organism evidence="5 6">
    <name type="scientific">Corynebacterium massiliense DSM 45435</name>
    <dbReference type="NCBI Taxonomy" id="1121364"/>
    <lineage>
        <taxon>Bacteria</taxon>
        <taxon>Bacillati</taxon>
        <taxon>Actinomycetota</taxon>
        <taxon>Actinomycetes</taxon>
        <taxon>Mycobacteriales</taxon>
        <taxon>Corynebacteriaceae</taxon>
        <taxon>Corynebacterium</taxon>
    </lineage>
</organism>
<evidence type="ECO:0000313" key="5">
    <source>
        <dbReference type="EMBL" id="WCZ32152.1"/>
    </source>
</evidence>
<dbReference type="InterPro" id="IPR045004">
    <property type="entry name" value="ECH_dom"/>
</dbReference>
<evidence type="ECO:0000256" key="2">
    <source>
        <dbReference type="ARBA" id="ARBA00011915"/>
    </source>
</evidence>
<dbReference type="SUPFAM" id="SSF52096">
    <property type="entry name" value="ClpP/crotonase"/>
    <property type="match status" value="1"/>
</dbReference>
<proteinExistence type="predicted"/>
<dbReference type="Proteomes" id="UP001220064">
    <property type="component" value="Chromosome"/>
</dbReference>
<dbReference type="InterPro" id="IPR032259">
    <property type="entry name" value="HIBYL-CoA-H"/>
</dbReference>
<accession>A0ABY7U625</accession>
<sequence>MTAADEKPVITDVRNTTGGITLNRPRALNSLNPEMVTIVADALDAWRDDASVTQILIHSASEKAFCAGGDVRWARDKELAGESAEADEFFAAEYAMNEQIAKYPKPFVAVLDGVVMGGGVGISLHGSHRVVTDKAFMAMPEMNIGFVTDVAAGFAAQRAVGTRGTASPAVAKFWAITGYRQYAADMLWTGLATHYVDDAEATIRAIIDRGVDAALYDAAPGDASSSDAPLAALAPVIEETFSHATWQDISAAVRECGDEDFIAQVEKLTAQAAPASLVAAAELLRAEEQMDDVREALDAEKRLGEYMRRRRDFAEGVRAVLVDKRPDADFDPSRTDAVDPSEFRAALGV</sequence>
<dbReference type="GO" id="GO:0016829">
    <property type="term" value="F:lyase activity"/>
    <property type="evidence" value="ECO:0007669"/>
    <property type="project" value="UniProtKB-KW"/>
</dbReference>
<keyword evidence="6" id="KW-1185">Reference proteome</keyword>
<dbReference type="NCBIfam" id="NF004127">
    <property type="entry name" value="PRK05617.1"/>
    <property type="match status" value="1"/>
</dbReference>
<dbReference type="InterPro" id="IPR029045">
    <property type="entry name" value="ClpP/crotonase-like_dom_sf"/>
</dbReference>
<evidence type="ECO:0000256" key="1">
    <source>
        <dbReference type="ARBA" id="ARBA00001709"/>
    </source>
</evidence>
<dbReference type="PANTHER" id="PTHR43176:SF3">
    <property type="entry name" value="3-HYDROXYISOBUTYRYL-COA HYDROLASE, MITOCHONDRIAL"/>
    <property type="match status" value="1"/>
</dbReference>
<comment type="catalytic activity">
    <reaction evidence="1">
        <text>3-hydroxy-2-methylpropanoyl-CoA + H2O = 3-hydroxy-2-methylpropanoate + CoA + H(+)</text>
        <dbReference type="Rhea" id="RHEA:20888"/>
        <dbReference type="ChEBI" id="CHEBI:11805"/>
        <dbReference type="ChEBI" id="CHEBI:15377"/>
        <dbReference type="ChEBI" id="CHEBI:15378"/>
        <dbReference type="ChEBI" id="CHEBI:57287"/>
        <dbReference type="ChEBI" id="CHEBI:57340"/>
        <dbReference type="EC" id="3.1.2.4"/>
    </reaction>
</comment>
<protein>
    <recommendedName>
        <fullName evidence="2">3-hydroxyisobutyryl-CoA hydrolase</fullName>
        <ecNumber evidence="2">3.1.2.4</ecNumber>
    </recommendedName>
</protein>
<dbReference type="Pfam" id="PF16113">
    <property type="entry name" value="ECH_2"/>
    <property type="match status" value="1"/>
</dbReference>
<evidence type="ECO:0000313" key="6">
    <source>
        <dbReference type="Proteomes" id="UP001220064"/>
    </source>
</evidence>